<keyword evidence="6 12" id="KW-0999">Mitochondrion inner membrane</keyword>
<dbReference type="GO" id="GO:0016491">
    <property type="term" value="F:oxidoreductase activity"/>
    <property type="evidence" value="ECO:0007669"/>
    <property type="project" value="UniProtKB-KW"/>
</dbReference>
<organism evidence="14 15">
    <name type="scientific">Pichia membranifaciens NRRL Y-2026</name>
    <dbReference type="NCBI Taxonomy" id="763406"/>
    <lineage>
        <taxon>Eukaryota</taxon>
        <taxon>Fungi</taxon>
        <taxon>Dikarya</taxon>
        <taxon>Ascomycota</taxon>
        <taxon>Saccharomycotina</taxon>
        <taxon>Pichiomycetes</taxon>
        <taxon>Pichiales</taxon>
        <taxon>Pichiaceae</taxon>
        <taxon>Pichia</taxon>
    </lineage>
</organism>
<dbReference type="EMBL" id="KV454005">
    <property type="protein sequence ID" value="ODQ45370.1"/>
    <property type="molecule type" value="Genomic_DNA"/>
</dbReference>
<proteinExistence type="inferred from homology"/>
<keyword evidence="10 12" id="KW-0472">Membrane</keyword>
<evidence type="ECO:0000313" key="15">
    <source>
        <dbReference type="Proteomes" id="UP000094455"/>
    </source>
</evidence>
<dbReference type="PANTHER" id="PTHR28264">
    <property type="entry name" value="CYTOCHROME C OXIDASE SUBUNIT 7A"/>
    <property type="match status" value="1"/>
</dbReference>
<comment type="function">
    <text evidence="12">Component of the cytochrome c oxidase, the last enzyme in the mitochondrial electron transport chain which drives oxidative phosphorylation.</text>
</comment>
<keyword evidence="7 13" id="KW-1133">Transmembrane helix</keyword>
<dbReference type="PIRSF" id="PIRSF000283">
    <property type="entry name" value="COX9"/>
    <property type="match status" value="1"/>
</dbReference>
<keyword evidence="8 12" id="KW-0560">Oxidoreductase</keyword>
<dbReference type="PANTHER" id="PTHR28264:SF1">
    <property type="entry name" value="CYTOCHROME C OXIDASE SUBUNIT 6C"/>
    <property type="match status" value="1"/>
</dbReference>
<evidence type="ECO:0000256" key="3">
    <source>
        <dbReference type="ARBA" id="ARBA00008862"/>
    </source>
</evidence>
<dbReference type="UniPathway" id="UPA00705"/>
<evidence type="ECO:0000256" key="10">
    <source>
        <dbReference type="ARBA" id="ARBA00023136"/>
    </source>
</evidence>
<protein>
    <recommendedName>
        <fullName evidence="4 12">Cytochrome c oxidase subunit 9, mitochondrial</fullName>
    </recommendedName>
    <alternativeName>
        <fullName evidence="11 12">Cytochrome c oxidase polypeptide VIIA</fullName>
    </alternativeName>
</protein>
<keyword evidence="15" id="KW-1185">Reference proteome</keyword>
<name>A0A1E3NGT8_9ASCO</name>
<dbReference type="InterPro" id="IPR014368">
    <property type="entry name" value="Cyt_c_oxidase_su7a_fun"/>
</dbReference>
<keyword evidence="5 13" id="KW-0812">Transmembrane</keyword>
<evidence type="ECO:0000313" key="14">
    <source>
        <dbReference type="EMBL" id="ODQ45370.1"/>
    </source>
</evidence>
<evidence type="ECO:0000256" key="7">
    <source>
        <dbReference type="ARBA" id="ARBA00022989"/>
    </source>
</evidence>
<evidence type="ECO:0000256" key="9">
    <source>
        <dbReference type="ARBA" id="ARBA00023128"/>
    </source>
</evidence>
<dbReference type="GO" id="GO:0045277">
    <property type="term" value="C:respiratory chain complex IV"/>
    <property type="evidence" value="ECO:0007669"/>
    <property type="project" value="EnsemblFungi"/>
</dbReference>
<dbReference type="RefSeq" id="XP_019016483.1">
    <property type="nucleotide sequence ID" value="XM_019161772.1"/>
</dbReference>
<dbReference type="Proteomes" id="UP000094455">
    <property type="component" value="Unassembled WGS sequence"/>
</dbReference>
<dbReference type="CDD" id="cd22888">
    <property type="entry name" value="CcO_VIIa_fungal"/>
    <property type="match status" value="1"/>
</dbReference>
<sequence>MAIAPITGFMKRRIIVDISMGFAIGAVMGAFWWRQHKQMIATRENYYATLAEKKKIEDAA</sequence>
<comment type="subcellular location">
    <subcellularLocation>
        <location evidence="1">Mitochondrion inner membrane</location>
        <topology evidence="1">Single-pass membrane protein</topology>
    </subcellularLocation>
</comment>
<dbReference type="GO" id="GO:0005743">
    <property type="term" value="C:mitochondrial inner membrane"/>
    <property type="evidence" value="ECO:0007669"/>
    <property type="project" value="UniProtKB-SubCell"/>
</dbReference>
<dbReference type="AlphaFoldDB" id="A0A1E3NGT8"/>
<keyword evidence="9 12" id="KW-0496">Mitochondrion</keyword>
<dbReference type="GO" id="GO:0004129">
    <property type="term" value="F:cytochrome-c oxidase activity"/>
    <property type="evidence" value="ECO:0007669"/>
    <property type="project" value="EnsemblFungi"/>
</dbReference>
<evidence type="ECO:0000256" key="4">
    <source>
        <dbReference type="ARBA" id="ARBA00016081"/>
    </source>
</evidence>
<evidence type="ECO:0000256" key="13">
    <source>
        <dbReference type="SAM" id="Phobius"/>
    </source>
</evidence>
<reference evidence="14 15" key="1">
    <citation type="journal article" date="2016" name="Proc. Natl. Acad. Sci. U.S.A.">
        <title>Comparative genomics of biotechnologically important yeasts.</title>
        <authorList>
            <person name="Riley R."/>
            <person name="Haridas S."/>
            <person name="Wolfe K.H."/>
            <person name="Lopes M.R."/>
            <person name="Hittinger C.T."/>
            <person name="Goeker M."/>
            <person name="Salamov A.A."/>
            <person name="Wisecaver J.H."/>
            <person name="Long T.M."/>
            <person name="Calvey C.H."/>
            <person name="Aerts A.L."/>
            <person name="Barry K.W."/>
            <person name="Choi C."/>
            <person name="Clum A."/>
            <person name="Coughlan A.Y."/>
            <person name="Deshpande S."/>
            <person name="Douglass A.P."/>
            <person name="Hanson S.J."/>
            <person name="Klenk H.-P."/>
            <person name="LaButti K.M."/>
            <person name="Lapidus A."/>
            <person name="Lindquist E.A."/>
            <person name="Lipzen A.M."/>
            <person name="Meier-Kolthoff J.P."/>
            <person name="Ohm R.A."/>
            <person name="Otillar R.P."/>
            <person name="Pangilinan J.L."/>
            <person name="Peng Y."/>
            <person name="Rokas A."/>
            <person name="Rosa C.A."/>
            <person name="Scheuner C."/>
            <person name="Sibirny A.A."/>
            <person name="Slot J.C."/>
            <person name="Stielow J.B."/>
            <person name="Sun H."/>
            <person name="Kurtzman C.P."/>
            <person name="Blackwell M."/>
            <person name="Grigoriev I.V."/>
            <person name="Jeffries T.W."/>
        </authorList>
    </citation>
    <scope>NUCLEOTIDE SEQUENCE [LARGE SCALE GENOMIC DNA]</scope>
    <source>
        <strain evidence="14 15">NRRL Y-2026</strain>
    </source>
</reference>
<dbReference type="STRING" id="763406.A0A1E3NGT8"/>
<gene>
    <name evidence="14" type="ORF">PICMEDRAFT_17842</name>
</gene>
<evidence type="ECO:0000256" key="2">
    <source>
        <dbReference type="ARBA" id="ARBA00004673"/>
    </source>
</evidence>
<evidence type="ECO:0000256" key="12">
    <source>
        <dbReference type="PIRNR" id="PIRNR000283"/>
    </source>
</evidence>
<evidence type="ECO:0000256" key="11">
    <source>
        <dbReference type="ARBA" id="ARBA00031091"/>
    </source>
</evidence>
<evidence type="ECO:0000256" key="8">
    <source>
        <dbReference type="ARBA" id="ARBA00023002"/>
    </source>
</evidence>
<comment type="pathway">
    <text evidence="2 12">Energy metabolism; oxidative phosphorylation.</text>
</comment>
<accession>A0A1E3NGT8</accession>
<comment type="similarity">
    <text evidence="3 12">Belongs to the fungal cytochrome c oxidase subunit 7a family.</text>
</comment>
<evidence type="ECO:0000256" key="1">
    <source>
        <dbReference type="ARBA" id="ARBA00004434"/>
    </source>
</evidence>
<evidence type="ECO:0000256" key="6">
    <source>
        <dbReference type="ARBA" id="ARBA00022792"/>
    </source>
</evidence>
<dbReference type="OrthoDB" id="2317211at2759"/>
<dbReference type="GeneID" id="30178459"/>
<dbReference type="GO" id="GO:0006123">
    <property type="term" value="P:mitochondrial electron transport, cytochrome c to oxygen"/>
    <property type="evidence" value="ECO:0007669"/>
    <property type="project" value="EnsemblFungi"/>
</dbReference>
<evidence type="ECO:0000256" key="5">
    <source>
        <dbReference type="ARBA" id="ARBA00022692"/>
    </source>
</evidence>
<feature type="transmembrane region" description="Helical" evidence="13">
    <location>
        <begin position="14"/>
        <end position="33"/>
    </location>
</feature>